<dbReference type="AlphaFoldDB" id="A0A2T3IZ21"/>
<dbReference type="Pfam" id="PF07963">
    <property type="entry name" value="N_methyl"/>
    <property type="match status" value="1"/>
</dbReference>
<organism evidence="1 2">
    <name type="scientific">Photobacterium lutimaris</name>
    <dbReference type="NCBI Taxonomy" id="388278"/>
    <lineage>
        <taxon>Bacteria</taxon>
        <taxon>Pseudomonadati</taxon>
        <taxon>Pseudomonadota</taxon>
        <taxon>Gammaproteobacteria</taxon>
        <taxon>Vibrionales</taxon>
        <taxon>Vibrionaceae</taxon>
        <taxon>Photobacterium</taxon>
    </lineage>
</organism>
<accession>A0A2T3IZ21</accession>
<comment type="caution">
    <text evidence="1">The sequence shown here is derived from an EMBL/GenBank/DDBJ whole genome shotgun (WGS) entry which is preliminary data.</text>
</comment>
<keyword evidence="2" id="KW-1185">Reference proteome</keyword>
<reference evidence="1 2" key="1">
    <citation type="submission" date="2018-03" db="EMBL/GenBank/DDBJ databases">
        <title>Whole genome sequencing of Histamine producing bacteria.</title>
        <authorList>
            <person name="Butler K."/>
        </authorList>
    </citation>
    <scope>NUCLEOTIDE SEQUENCE [LARGE SCALE GENOMIC DNA]</scope>
    <source>
        <strain evidence="1 2">JCM 13586</strain>
    </source>
</reference>
<evidence type="ECO:0000313" key="2">
    <source>
        <dbReference type="Proteomes" id="UP000241222"/>
    </source>
</evidence>
<dbReference type="Gene3D" id="3.30.700.10">
    <property type="entry name" value="Glycoprotein, Type 4 Pilin"/>
    <property type="match status" value="1"/>
</dbReference>
<dbReference type="EMBL" id="PYMH01000004">
    <property type="protein sequence ID" value="PSU33899.1"/>
    <property type="molecule type" value="Genomic_DNA"/>
</dbReference>
<sequence length="158" mass="17307">MNNKGFTLIEMVAVIILLGILAVTAAPRLLALTTDARIATLDGFSASFEVANELVHSKAIMNGLEDNANTVKLPGTNIGVNNGYMLLKQESIDEAMDLSGVSFTFYSDGKEAYFYLGEVAKYPKHIQEEQCYVHIQRTIDPATSQLFPPVVIKNYQGC</sequence>
<evidence type="ECO:0000313" key="1">
    <source>
        <dbReference type="EMBL" id="PSU33899.1"/>
    </source>
</evidence>
<dbReference type="RefSeq" id="WP_107348946.1">
    <property type="nucleotide sequence ID" value="NZ_PYMH01000004.1"/>
</dbReference>
<name>A0A2T3IZ21_9GAMM</name>
<dbReference type="NCBIfam" id="TIGR02532">
    <property type="entry name" value="IV_pilin_GFxxxE"/>
    <property type="match status" value="1"/>
</dbReference>
<gene>
    <name evidence="1" type="ORF">C9I99_11045</name>
</gene>
<dbReference type="Proteomes" id="UP000241222">
    <property type="component" value="Unassembled WGS sequence"/>
</dbReference>
<dbReference type="SUPFAM" id="SSF54523">
    <property type="entry name" value="Pili subunits"/>
    <property type="match status" value="1"/>
</dbReference>
<dbReference type="InterPro" id="IPR045584">
    <property type="entry name" value="Pilin-like"/>
</dbReference>
<protein>
    <submittedName>
        <fullName evidence="1">Prepilin-type cleavage/methylation domain-containing protein</fullName>
    </submittedName>
</protein>
<dbReference type="InterPro" id="IPR012902">
    <property type="entry name" value="N_methyl_site"/>
</dbReference>
<dbReference type="OrthoDB" id="5825643at2"/>
<dbReference type="PROSITE" id="PS00409">
    <property type="entry name" value="PROKAR_NTER_METHYL"/>
    <property type="match status" value="1"/>
</dbReference>
<proteinExistence type="predicted"/>